<evidence type="ECO:0000256" key="3">
    <source>
        <dbReference type="ARBA" id="ARBA00009120"/>
    </source>
</evidence>
<feature type="transmembrane region" description="Helical" evidence="11">
    <location>
        <begin position="48"/>
        <end position="68"/>
    </location>
</feature>
<name>A0A1W6MKA6_9FLAO</name>
<dbReference type="STRING" id="331648.BST97_08595"/>
<feature type="transmembrane region" description="Helical" evidence="11">
    <location>
        <begin position="404"/>
        <end position="426"/>
    </location>
</feature>
<feature type="transmembrane region" description="Helical" evidence="11">
    <location>
        <begin position="236"/>
        <end position="259"/>
    </location>
</feature>
<dbReference type="GO" id="GO:0005886">
    <property type="term" value="C:plasma membrane"/>
    <property type="evidence" value="ECO:0007669"/>
    <property type="project" value="UniProtKB-SubCell"/>
</dbReference>
<dbReference type="PANTHER" id="PTHR43702">
    <property type="entry name" value="L-FUCOSE-PROTON SYMPORTER"/>
    <property type="match status" value="1"/>
</dbReference>
<dbReference type="RefSeq" id="WP_085766850.1">
    <property type="nucleotide sequence ID" value="NZ_CP019344.1"/>
</dbReference>
<keyword evidence="5" id="KW-1003">Cell membrane</keyword>
<dbReference type="InterPro" id="IPR011701">
    <property type="entry name" value="MFS"/>
</dbReference>
<dbReference type="InterPro" id="IPR020846">
    <property type="entry name" value="MFS_dom"/>
</dbReference>
<dbReference type="GO" id="GO:1904659">
    <property type="term" value="P:D-glucose transmembrane transport"/>
    <property type="evidence" value="ECO:0007669"/>
    <property type="project" value="InterPro"/>
</dbReference>
<dbReference type="Gene3D" id="1.20.1250.20">
    <property type="entry name" value="MFS general substrate transporter like domains"/>
    <property type="match status" value="2"/>
</dbReference>
<protein>
    <submittedName>
        <fullName evidence="13">Glucose/galactose MFS transporter</fullName>
    </submittedName>
</protein>
<feature type="transmembrane region" description="Helical" evidence="11">
    <location>
        <begin position="292"/>
        <end position="312"/>
    </location>
</feature>
<dbReference type="InterPro" id="IPR005964">
    <property type="entry name" value="Glc/Gal_transptr_bac"/>
</dbReference>
<keyword evidence="7" id="KW-0762">Sugar transport</keyword>
<evidence type="ECO:0000256" key="2">
    <source>
        <dbReference type="ARBA" id="ARBA00004429"/>
    </source>
</evidence>
<evidence type="ECO:0000256" key="7">
    <source>
        <dbReference type="ARBA" id="ARBA00022597"/>
    </source>
</evidence>
<dbReference type="SUPFAM" id="SSF103473">
    <property type="entry name" value="MFS general substrate transporter"/>
    <property type="match status" value="1"/>
</dbReference>
<feature type="transmembrane region" description="Helical" evidence="11">
    <location>
        <begin position="194"/>
        <end position="215"/>
    </location>
</feature>
<evidence type="ECO:0000259" key="12">
    <source>
        <dbReference type="PROSITE" id="PS50850"/>
    </source>
</evidence>
<evidence type="ECO:0000256" key="10">
    <source>
        <dbReference type="ARBA" id="ARBA00023136"/>
    </source>
</evidence>
<keyword evidence="4" id="KW-0813">Transport</keyword>
<evidence type="ECO:0000313" key="14">
    <source>
        <dbReference type="Proteomes" id="UP000193431"/>
    </source>
</evidence>
<dbReference type="CDD" id="cd17394">
    <property type="entry name" value="MFS_FucP_like"/>
    <property type="match status" value="1"/>
</dbReference>
<feature type="transmembrane region" description="Helical" evidence="11">
    <location>
        <begin position="75"/>
        <end position="94"/>
    </location>
</feature>
<evidence type="ECO:0000256" key="1">
    <source>
        <dbReference type="ARBA" id="ARBA00003321"/>
    </source>
</evidence>
<dbReference type="GO" id="GO:0005354">
    <property type="term" value="F:galactose transmembrane transporter activity"/>
    <property type="evidence" value="ECO:0007669"/>
    <property type="project" value="InterPro"/>
</dbReference>
<dbReference type="GO" id="GO:0055056">
    <property type="term" value="F:D-glucose transmembrane transporter activity"/>
    <property type="evidence" value="ECO:0007669"/>
    <property type="project" value="InterPro"/>
</dbReference>
<comment type="subcellular location">
    <subcellularLocation>
        <location evidence="2">Cell inner membrane</location>
        <topology evidence="2">Multi-pass membrane protein</topology>
    </subcellularLocation>
</comment>
<evidence type="ECO:0000256" key="4">
    <source>
        <dbReference type="ARBA" id="ARBA00022448"/>
    </source>
</evidence>
<feature type="transmembrane region" description="Helical" evidence="11">
    <location>
        <begin position="142"/>
        <end position="161"/>
    </location>
</feature>
<dbReference type="OrthoDB" id="9795150at2"/>
<reference evidence="13 14" key="1">
    <citation type="submission" date="2016-11" db="EMBL/GenBank/DDBJ databases">
        <title>Trade-off between light-utilization and light-protection in marine flavobacteria.</title>
        <authorList>
            <person name="Kumagai Y."/>
        </authorList>
    </citation>
    <scope>NUCLEOTIDE SEQUENCE [LARGE SCALE GENOMIC DNA]</scope>
    <source>
        <strain evidence="13 14">JCM 13191</strain>
    </source>
</reference>
<evidence type="ECO:0000313" key="13">
    <source>
        <dbReference type="EMBL" id="ARN78054.1"/>
    </source>
</evidence>
<dbReference type="Proteomes" id="UP000193431">
    <property type="component" value="Chromosome"/>
</dbReference>
<feature type="transmembrane region" description="Helical" evidence="11">
    <location>
        <begin position="380"/>
        <end position="398"/>
    </location>
</feature>
<keyword evidence="6" id="KW-0997">Cell inner membrane</keyword>
<accession>A0A1W6MKA6</accession>
<keyword evidence="10 11" id="KW-0472">Membrane</keyword>
<evidence type="ECO:0000256" key="6">
    <source>
        <dbReference type="ARBA" id="ARBA00022519"/>
    </source>
</evidence>
<feature type="transmembrane region" description="Helical" evidence="11">
    <location>
        <begin position="324"/>
        <end position="341"/>
    </location>
</feature>
<comment type="similarity">
    <text evidence="3">Belongs to the major facilitator superfamily. FHS transporter (TC 2.A.1.7) family.</text>
</comment>
<keyword evidence="14" id="KW-1185">Reference proteome</keyword>
<dbReference type="AlphaFoldDB" id="A0A1W6MKA6"/>
<proteinExistence type="inferred from homology"/>
<dbReference type="InterPro" id="IPR050375">
    <property type="entry name" value="MFS_TsgA-like"/>
</dbReference>
<dbReference type="EMBL" id="CP019344">
    <property type="protein sequence ID" value="ARN78054.1"/>
    <property type="molecule type" value="Genomic_DNA"/>
</dbReference>
<keyword evidence="9 11" id="KW-1133">Transmembrane helix</keyword>
<dbReference type="PROSITE" id="PS50850">
    <property type="entry name" value="MFS"/>
    <property type="match status" value="1"/>
</dbReference>
<feature type="transmembrane region" description="Helical" evidence="11">
    <location>
        <begin position="100"/>
        <end position="121"/>
    </location>
</feature>
<organism evidence="13 14">
    <name type="scientific">Nonlabens spongiae</name>
    <dbReference type="NCBI Taxonomy" id="331648"/>
    <lineage>
        <taxon>Bacteria</taxon>
        <taxon>Pseudomonadati</taxon>
        <taxon>Bacteroidota</taxon>
        <taxon>Flavobacteriia</taxon>
        <taxon>Flavobacteriales</taxon>
        <taxon>Flavobacteriaceae</taxon>
        <taxon>Nonlabens</taxon>
    </lineage>
</organism>
<comment type="function">
    <text evidence="1">Intake of glucose and galactose.</text>
</comment>
<feature type="transmembrane region" description="Helical" evidence="11">
    <location>
        <begin position="7"/>
        <end position="28"/>
    </location>
</feature>
<dbReference type="NCBIfam" id="TIGR01272">
    <property type="entry name" value="gluP"/>
    <property type="match status" value="1"/>
</dbReference>
<feature type="domain" description="Major facilitator superfamily (MFS) profile" evidence="12">
    <location>
        <begin position="10"/>
        <end position="435"/>
    </location>
</feature>
<evidence type="ECO:0000256" key="8">
    <source>
        <dbReference type="ARBA" id="ARBA00022692"/>
    </source>
</evidence>
<evidence type="ECO:0000256" key="5">
    <source>
        <dbReference type="ARBA" id="ARBA00022475"/>
    </source>
</evidence>
<evidence type="ECO:0000256" key="11">
    <source>
        <dbReference type="SAM" id="Phobius"/>
    </source>
</evidence>
<evidence type="ECO:0000256" key="9">
    <source>
        <dbReference type="ARBA" id="ARBA00022989"/>
    </source>
</evidence>
<feature type="transmembrane region" description="Helical" evidence="11">
    <location>
        <begin position="347"/>
        <end position="368"/>
    </location>
</feature>
<dbReference type="InterPro" id="IPR036259">
    <property type="entry name" value="MFS_trans_sf"/>
</dbReference>
<dbReference type="Pfam" id="PF07690">
    <property type="entry name" value="MFS_1"/>
    <property type="match status" value="1"/>
</dbReference>
<keyword evidence="8 11" id="KW-0812">Transmembrane</keyword>
<sequence length="435" mass="46859">MTQKKNYSVPFIIITTLFFLWGFITVLVDSLVPRLKDVFELSYFQAGMVQSAFFAAYFVFSIPAGSLLSKIGYKNGIFIGLLTMATGCFLFYPASSIRSFPIFLIAYFTLAAGITILQVAANPYVAVLGSEDGASSRLNLSQAFNSLGTAIAPAFGAAYLLSDKILSSSEIKMLSTQAQEEYYLSEAIAVQDPFLIFGGVLAVLALIFLFLKLPVIQKNKSGGYLKVLKNPKVLKGALGIFVYVGAEVAIGSYLVNYFISLDLAELIKSSSFLSSIASTQVGEDLYSIDNKAIVGAFVFLYWSAAMIGRFLGSVLMRFFAPNKVLLVFTLTAVALICMSISNTGTLAMFTILAVGLCNSIMFPTVFTLTLDGLGDSKPQASGIMCTAIVGGAVIPVAFGKLVDTYGFTIAFLLPMLCYLYIAFFALGQKISLKTI</sequence>
<gene>
    <name evidence="13" type="ORF">BST97_08595</name>
</gene>
<dbReference type="PANTHER" id="PTHR43702:SF3">
    <property type="entry name" value="PROTEIN TSGA"/>
    <property type="match status" value="1"/>
</dbReference>